<gene>
    <name evidence="2" type="ORF">CAter282_1830</name>
</gene>
<dbReference type="PATRIC" id="fig|279058.17.peg.1955"/>
<dbReference type="SUPFAM" id="SSF52141">
    <property type="entry name" value="Uracil-DNA glycosylase-like"/>
    <property type="match status" value="1"/>
</dbReference>
<sequence length="165" mass="17830">MTAIAPQPALTGFPPVIDSSTRILILGSFPGVASLSAQQYYGHPRNQFWALLSAVLGDDLVGLVYADRLACLQSHRIGLWDVIAGCERIGSLDSAIRNAQANQFDLLRQHCPQLVRVCFNGKTSGKFAPQFATAGYDTLVLPSSSPANAQTTFTQKLQLWRGIIA</sequence>
<keyword evidence="3" id="KW-1185">Reference proteome</keyword>
<evidence type="ECO:0000313" key="2">
    <source>
        <dbReference type="EMBL" id="AMP09603.1"/>
    </source>
</evidence>
<dbReference type="InterPro" id="IPR026353">
    <property type="entry name" value="Hypoxan-DNA_Glyclase"/>
</dbReference>
<dbReference type="Pfam" id="PF03167">
    <property type="entry name" value="UDG"/>
    <property type="match status" value="1"/>
</dbReference>
<dbReference type="SMART" id="SM00987">
    <property type="entry name" value="UreE_C"/>
    <property type="match status" value="1"/>
</dbReference>
<keyword evidence="2" id="KW-0378">Hydrolase</keyword>
<dbReference type="OrthoDB" id="9799921at2"/>
<reference evidence="2 3" key="1">
    <citation type="submission" date="2015-11" db="EMBL/GenBank/DDBJ databases">
        <title>Exploring the genomic traits of fungus-feeding bacterial genus Collimonas.</title>
        <authorList>
            <person name="Song C."/>
            <person name="Schmidt R."/>
            <person name="de Jager V."/>
            <person name="Krzyzanowska D."/>
            <person name="Jongedijk E."/>
            <person name="Cankar K."/>
            <person name="Beekwilder J."/>
            <person name="van Veen A."/>
            <person name="de Boer W."/>
            <person name="van Veen J.A."/>
            <person name="Garbeva P."/>
        </authorList>
    </citation>
    <scope>NUCLEOTIDE SEQUENCE [LARGE SCALE GENOMIC DNA]</scope>
    <source>
        <strain evidence="2 3">Ter282</strain>
    </source>
</reference>
<dbReference type="SMART" id="SM00986">
    <property type="entry name" value="UDG"/>
    <property type="match status" value="1"/>
</dbReference>
<dbReference type="GO" id="GO:0033958">
    <property type="term" value="F:DNA-deoxyinosine glycosylase activity"/>
    <property type="evidence" value="ECO:0007669"/>
    <property type="project" value="UniProtKB-EC"/>
</dbReference>
<proteinExistence type="predicted"/>
<dbReference type="RefSeq" id="WP_061533096.1">
    <property type="nucleotide sequence ID" value="NZ_CP013233.1"/>
</dbReference>
<keyword evidence="2" id="KW-0326">Glycosidase</keyword>
<protein>
    <submittedName>
        <fullName evidence="2">DNA-deoxyinosine glycosylase</fullName>
        <ecNumber evidence="2">3.2.2.15</ecNumber>
    </submittedName>
</protein>
<dbReference type="InterPro" id="IPR036895">
    <property type="entry name" value="Uracil-DNA_glycosylase-like_sf"/>
</dbReference>
<feature type="domain" description="Uracil-DNA glycosylase-like" evidence="1">
    <location>
        <begin position="14"/>
        <end position="164"/>
    </location>
</feature>
<dbReference type="AlphaFoldDB" id="A0A127PQ00"/>
<organism evidence="2 3">
    <name type="scientific">Collimonas arenae</name>
    <dbReference type="NCBI Taxonomy" id="279058"/>
    <lineage>
        <taxon>Bacteria</taxon>
        <taxon>Pseudomonadati</taxon>
        <taxon>Pseudomonadota</taxon>
        <taxon>Betaproteobacteria</taxon>
        <taxon>Burkholderiales</taxon>
        <taxon>Oxalobacteraceae</taxon>
        <taxon>Collimonas</taxon>
    </lineage>
</organism>
<dbReference type="Proteomes" id="UP000071778">
    <property type="component" value="Chromosome"/>
</dbReference>
<evidence type="ECO:0000313" key="3">
    <source>
        <dbReference type="Proteomes" id="UP000071778"/>
    </source>
</evidence>
<dbReference type="NCBIfam" id="TIGR04274">
    <property type="entry name" value="hypoxanDNAglyco"/>
    <property type="match status" value="1"/>
</dbReference>
<dbReference type="Gene3D" id="3.40.470.10">
    <property type="entry name" value="Uracil-DNA glycosylase-like domain"/>
    <property type="match status" value="1"/>
</dbReference>
<name>A0A127PQ00_9BURK</name>
<dbReference type="InterPro" id="IPR005122">
    <property type="entry name" value="Uracil-DNA_glycosylase-like"/>
</dbReference>
<evidence type="ECO:0000259" key="1">
    <source>
        <dbReference type="SMART" id="SM00986"/>
    </source>
</evidence>
<dbReference type="EC" id="3.2.2.15" evidence="2"/>
<dbReference type="EMBL" id="CP013235">
    <property type="protein sequence ID" value="AMP09603.1"/>
    <property type="molecule type" value="Genomic_DNA"/>
</dbReference>
<accession>A0A127PQ00</accession>
<dbReference type="CDD" id="cd10032">
    <property type="entry name" value="UDG-F6_HDG"/>
    <property type="match status" value="1"/>
</dbReference>